<gene>
    <name evidence="3" type="ORF">EOD43_18285</name>
</gene>
<organism evidence="3 4">
    <name type="scientific">Sphingomonas crocodyli</name>
    <dbReference type="NCBI Taxonomy" id="1979270"/>
    <lineage>
        <taxon>Bacteria</taxon>
        <taxon>Pseudomonadati</taxon>
        <taxon>Pseudomonadota</taxon>
        <taxon>Alphaproteobacteria</taxon>
        <taxon>Sphingomonadales</taxon>
        <taxon>Sphingomonadaceae</taxon>
        <taxon>Sphingomonas</taxon>
    </lineage>
</organism>
<comment type="caution">
    <text evidence="3">The sequence shown here is derived from an EMBL/GenBank/DDBJ whole genome shotgun (WGS) entry which is preliminary data.</text>
</comment>
<proteinExistence type="predicted"/>
<sequence>MAREVHASFDPPKMPRFLQRGSRRKAQDREMLRSFSTAVQMAGRILKVAAVDKVAACHRLGDRPQIWSRDFRQGNVNARCIAVYRFETSRITPPTAQIRPFVATQETNGGKVPLLTAMERQSQTDAALALDRIRKSQHQLRERKELLRSKLEQLMAKRLQP</sequence>
<dbReference type="AlphaFoldDB" id="A0A437LY41"/>
<feature type="coiled-coil region" evidence="1">
    <location>
        <begin position="130"/>
        <end position="157"/>
    </location>
</feature>
<evidence type="ECO:0000256" key="1">
    <source>
        <dbReference type="SAM" id="Coils"/>
    </source>
</evidence>
<accession>A0A437LY41</accession>
<feature type="region of interest" description="Disordered" evidence="2">
    <location>
        <begin position="1"/>
        <end position="29"/>
    </location>
</feature>
<evidence type="ECO:0000313" key="3">
    <source>
        <dbReference type="EMBL" id="RVT90243.1"/>
    </source>
</evidence>
<dbReference type="EMBL" id="SACN01000003">
    <property type="protein sequence ID" value="RVT90243.1"/>
    <property type="molecule type" value="Genomic_DNA"/>
</dbReference>
<reference evidence="3 4" key="1">
    <citation type="submission" date="2019-01" db="EMBL/GenBank/DDBJ databases">
        <authorList>
            <person name="Chen W.-M."/>
        </authorList>
    </citation>
    <scope>NUCLEOTIDE SEQUENCE [LARGE SCALE GENOMIC DNA]</scope>
    <source>
        <strain evidence="3 4">CCP-7</strain>
    </source>
</reference>
<dbReference type="Proteomes" id="UP000282971">
    <property type="component" value="Unassembled WGS sequence"/>
</dbReference>
<protein>
    <submittedName>
        <fullName evidence="3">Uncharacterized protein</fullName>
    </submittedName>
</protein>
<keyword evidence="4" id="KW-1185">Reference proteome</keyword>
<evidence type="ECO:0000313" key="4">
    <source>
        <dbReference type="Proteomes" id="UP000282971"/>
    </source>
</evidence>
<dbReference type="RefSeq" id="WP_127745495.1">
    <property type="nucleotide sequence ID" value="NZ_SACN01000003.1"/>
</dbReference>
<evidence type="ECO:0000256" key="2">
    <source>
        <dbReference type="SAM" id="MobiDB-lite"/>
    </source>
</evidence>
<keyword evidence="1" id="KW-0175">Coiled coil</keyword>
<name>A0A437LY41_9SPHN</name>